<dbReference type="PANTHER" id="PTHR11271:SF37">
    <property type="entry name" value="FAMILY PROTEIN, PUTATIVE (AFU_ORTHOLOGUE AFUA_4G00460)-RELATED"/>
    <property type="match status" value="1"/>
</dbReference>
<dbReference type="Gene3D" id="3.20.20.140">
    <property type="entry name" value="Metal-dependent hydrolases"/>
    <property type="match status" value="2"/>
</dbReference>
<feature type="domain" description="Amidohydrolase-related" evidence="5">
    <location>
        <begin position="191"/>
        <end position="349"/>
    </location>
</feature>
<dbReference type="EMBL" id="JAGMUU010000024">
    <property type="protein sequence ID" value="KAH7124875.1"/>
    <property type="molecule type" value="Genomic_DNA"/>
</dbReference>
<dbReference type="GO" id="GO:0019239">
    <property type="term" value="F:deaminase activity"/>
    <property type="evidence" value="ECO:0007669"/>
    <property type="project" value="TreeGrafter"/>
</dbReference>
<keyword evidence="4" id="KW-0862">Zinc</keyword>
<sequence>MPYTYAPLKNSGVSRAWTTSEPISGHDAFLQASKSGVALIIDEYDHVKPTNADIIIEGNKIVRIDAFISVADDIEVIDCTNKIQTQFRGRHANDTLIDYLPKALEAGTTTVMDHAHMNFTVDHSTLALAPTVSSGIRSIFGYCPSPTVESWKPFQMTSNMLGGHVMATFDERPASTVRRRWGSSLPEIAHSCSLLDSSILWSHATGCTDSDIELFKKTGSTVSSTASSELQMAHGRPIAYQDRAAVIRTQIGLGIDCHSSAQGSIPAEMRLGLQDARPFRNERFLGKGLAPLGMGDQIGSIQVGKLADLVILDAMSPAMVCSAQHDPVAAVVLHSGPADVECDIIDGKVGKKGGKLLPVKVEEPAKSEVGKETWE</sequence>
<dbReference type="OrthoDB" id="194468at2759"/>
<dbReference type="Pfam" id="PF01979">
    <property type="entry name" value="Amidohydro_1"/>
    <property type="match status" value="1"/>
</dbReference>
<protein>
    <recommendedName>
        <fullName evidence="5">Amidohydrolase-related domain-containing protein</fullName>
    </recommendedName>
</protein>
<organism evidence="6 7">
    <name type="scientific">Dactylonectria estremocensis</name>
    <dbReference type="NCBI Taxonomy" id="1079267"/>
    <lineage>
        <taxon>Eukaryota</taxon>
        <taxon>Fungi</taxon>
        <taxon>Dikarya</taxon>
        <taxon>Ascomycota</taxon>
        <taxon>Pezizomycotina</taxon>
        <taxon>Sordariomycetes</taxon>
        <taxon>Hypocreomycetidae</taxon>
        <taxon>Hypocreales</taxon>
        <taxon>Nectriaceae</taxon>
        <taxon>Dactylonectria</taxon>
    </lineage>
</organism>
<keyword evidence="3" id="KW-0378">Hydrolase</keyword>
<evidence type="ECO:0000256" key="2">
    <source>
        <dbReference type="ARBA" id="ARBA00022723"/>
    </source>
</evidence>
<dbReference type="AlphaFoldDB" id="A0A9P9DQI9"/>
<dbReference type="Proteomes" id="UP000717696">
    <property type="component" value="Unassembled WGS sequence"/>
</dbReference>
<dbReference type="SUPFAM" id="SSF51556">
    <property type="entry name" value="Metallo-dependent hydrolases"/>
    <property type="match status" value="1"/>
</dbReference>
<dbReference type="Gene3D" id="2.30.40.10">
    <property type="entry name" value="Urease, subunit C, domain 1"/>
    <property type="match status" value="1"/>
</dbReference>
<evidence type="ECO:0000313" key="7">
    <source>
        <dbReference type="Proteomes" id="UP000717696"/>
    </source>
</evidence>
<keyword evidence="7" id="KW-1185">Reference proteome</keyword>
<dbReference type="InterPro" id="IPR032466">
    <property type="entry name" value="Metal_Hydrolase"/>
</dbReference>
<evidence type="ECO:0000256" key="4">
    <source>
        <dbReference type="ARBA" id="ARBA00022833"/>
    </source>
</evidence>
<reference evidence="6" key="1">
    <citation type="journal article" date="2021" name="Nat. Commun.">
        <title>Genetic determinants of endophytism in the Arabidopsis root mycobiome.</title>
        <authorList>
            <person name="Mesny F."/>
            <person name="Miyauchi S."/>
            <person name="Thiergart T."/>
            <person name="Pickel B."/>
            <person name="Atanasova L."/>
            <person name="Karlsson M."/>
            <person name="Huettel B."/>
            <person name="Barry K.W."/>
            <person name="Haridas S."/>
            <person name="Chen C."/>
            <person name="Bauer D."/>
            <person name="Andreopoulos W."/>
            <person name="Pangilinan J."/>
            <person name="LaButti K."/>
            <person name="Riley R."/>
            <person name="Lipzen A."/>
            <person name="Clum A."/>
            <person name="Drula E."/>
            <person name="Henrissat B."/>
            <person name="Kohler A."/>
            <person name="Grigoriev I.V."/>
            <person name="Martin F.M."/>
            <person name="Hacquard S."/>
        </authorList>
    </citation>
    <scope>NUCLEOTIDE SEQUENCE</scope>
    <source>
        <strain evidence="6">MPI-CAGE-AT-0021</strain>
    </source>
</reference>
<dbReference type="GO" id="GO:0005829">
    <property type="term" value="C:cytosol"/>
    <property type="evidence" value="ECO:0007669"/>
    <property type="project" value="TreeGrafter"/>
</dbReference>
<dbReference type="InterPro" id="IPR006680">
    <property type="entry name" value="Amidohydro-rel"/>
</dbReference>
<keyword evidence="2" id="KW-0479">Metal-binding</keyword>
<comment type="cofactor">
    <cofactor evidence="1">
        <name>Zn(2+)</name>
        <dbReference type="ChEBI" id="CHEBI:29105"/>
    </cofactor>
</comment>
<dbReference type="PANTHER" id="PTHR11271">
    <property type="entry name" value="GUANINE DEAMINASE"/>
    <property type="match status" value="1"/>
</dbReference>
<evidence type="ECO:0000256" key="3">
    <source>
        <dbReference type="ARBA" id="ARBA00022801"/>
    </source>
</evidence>
<evidence type="ECO:0000256" key="1">
    <source>
        <dbReference type="ARBA" id="ARBA00001947"/>
    </source>
</evidence>
<name>A0A9P9DQI9_9HYPO</name>
<comment type="caution">
    <text evidence="6">The sequence shown here is derived from an EMBL/GenBank/DDBJ whole genome shotgun (WGS) entry which is preliminary data.</text>
</comment>
<evidence type="ECO:0000313" key="6">
    <source>
        <dbReference type="EMBL" id="KAH7124875.1"/>
    </source>
</evidence>
<proteinExistence type="predicted"/>
<gene>
    <name evidence="6" type="ORF">B0J13DRAFT_598940</name>
</gene>
<dbReference type="GO" id="GO:0046872">
    <property type="term" value="F:metal ion binding"/>
    <property type="evidence" value="ECO:0007669"/>
    <property type="project" value="UniProtKB-KW"/>
</dbReference>
<dbReference type="SUPFAM" id="SSF51338">
    <property type="entry name" value="Composite domain of metallo-dependent hydrolases"/>
    <property type="match status" value="1"/>
</dbReference>
<dbReference type="InterPro" id="IPR051607">
    <property type="entry name" value="Metallo-dep_hydrolases"/>
</dbReference>
<dbReference type="InterPro" id="IPR011059">
    <property type="entry name" value="Metal-dep_hydrolase_composite"/>
</dbReference>
<evidence type="ECO:0000259" key="5">
    <source>
        <dbReference type="Pfam" id="PF01979"/>
    </source>
</evidence>
<accession>A0A9P9DQI9</accession>